<dbReference type="Pfam" id="PF20645">
    <property type="entry name" value="Rrn7_cyclin_C"/>
    <property type="match status" value="1"/>
</dbReference>
<feature type="region of interest" description="Disordered" evidence="10">
    <location>
        <begin position="128"/>
        <end position="213"/>
    </location>
</feature>
<comment type="similarity">
    <text evidence="2">Belongs to the RRN7/TAF1B family.</text>
</comment>
<name>A0A067TUR1_GALM3</name>
<dbReference type="PANTHER" id="PTHR31576:SF2">
    <property type="entry name" value="TATA BOX-BINDING PROTEIN-ASSOCIATED FACTOR RNA POLYMERASE I SUBUNIT B"/>
    <property type="match status" value="1"/>
</dbReference>
<dbReference type="Pfam" id="PF20644">
    <property type="entry name" value="Rrn7_cyclin_N"/>
    <property type="match status" value="1"/>
</dbReference>
<evidence type="ECO:0000256" key="4">
    <source>
        <dbReference type="ARBA" id="ARBA00022771"/>
    </source>
</evidence>
<dbReference type="GO" id="GO:0001164">
    <property type="term" value="F:RNA polymerase I core promoter sequence-specific DNA binding"/>
    <property type="evidence" value="ECO:0007669"/>
    <property type="project" value="InterPro"/>
</dbReference>
<feature type="region of interest" description="Disordered" evidence="10">
    <location>
        <begin position="51"/>
        <end position="71"/>
    </location>
</feature>
<keyword evidence="5" id="KW-0862">Zinc</keyword>
<evidence type="ECO:0000256" key="2">
    <source>
        <dbReference type="ARBA" id="ARBA00006899"/>
    </source>
</evidence>
<keyword evidence="8" id="KW-0804">Transcription</keyword>
<protein>
    <recommendedName>
        <fullName evidence="15">RRN7-type domain-containing protein</fullName>
    </recommendedName>
</protein>
<dbReference type="InterPro" id="IPR033599">
    <property type="entry name" value="TAF1B/Rrn7"/>
</dbReference>
<gene>
    <name evidence="13" type="ORF">GALMADRAFT_56567</name>
</gene>
<keyword evidence="4" id="KW-0863">Zinc-finger</keyword>
<dbReference type="GO" id="GO:0042790">
    <property type="term" value="P:nucleolar large rRNA transcription by RNA polymerase I"/>
    <property type="evidence" value="ECO:0007669"/>
    <property type="project" value="TreeGrafter"/>
</dbReference>
<evidence type="ECO:0000256" key="3">
    <source>
        <dbReference type="ARBA" id="ARBA00022723"/>
    </source>
</evidence>
<evidence type="ECO:0000259" key="12">
    <source>
        <dbReference type="Pfam" id="PF20645"/>
    </source>
</evidence>
<accession>A0A067TUR1</accession>
<evidence type="ECO:0000313" key="13">
    <source>
        <dbReference type="EMBL" id="KDR83659.1"/>
    </source>
</evidence>
<feature type="compositionally biased region" description="Basic and acidic residues" evidence="10">
    <location>
        <begin position="130"/>
        <end position="141"/>
    </location>
</feature>
<dbReference type="Proteomes" id="UP000027222">
    <property type="component" value="Unassembled WGS sequence"/>
</dbReference>
<feature type="compositionally biased region" description="Basic and acidic residues" evidence="10">
    <location>
        <begin position="163"/>
        <end position="172"/>
    </location>
</feature>
<evidence type="ECO:0000259" key="11">
    <source>
        <dbReference type="Pfam" id="PF20644"/>
    </source>
</evidence>
<dbReference type="GO" id="GO:0070860">
    <property type="term" value="C:RNA polymerase I core factor complex"/>
    <property type="evidence" value="ECO:0007669"/>
    <property type="project" value="InterPro"/>
</dbReference>
<keyword evidence="14" id="KW-1185">Reference proteome</keyword>
<dbReference type="OrthoDB" id="428577at2759"/>
<feature type="domain" description="Rrn7/TAF1B C-terminal cyclin" evidence="12">
    <location>
        <begin position="286"/>
        <end position="457"/>
    </location>
</feature>
<evidence type="ECO:0000256" key="5">
    <source>
        <dbReference type="ARBA" id="ARBA00022833"/>
    </source>
</evidence>
<evidence type="ECO:0000256" key="10">
    <source>
        <dbReference type="SAM" id="MobiDB-lite"/>
    </source>
</evidence>
<organism evidence="13 14">
    <name type="scientific">Galerina marginata (strain CBS 339.88)</name>
    <dbReference type="NCBI Taxonomy" id="685588"/>
    <lineage>
        <taxon>Eukaryota</taxon>
        <taxon>Fungi</taxon>
        <taxon>Dikarya</taxon>
        <taxon>Basidiomycota</taxon>
        <taxon>Agaricomycotina</taxon>
        <taxon>Agaricomycetes</taxon>
        <taxon>Agaricomycetidae</taxon>
        <taxon>Agaricales</taxon>
        <taxon>Agaricineae</taxon>
        <taxon>Strophariaceae</taxon>
        <taxon>Galerina</taxon>
    </lineage>
</organism>
<dbReference type="PANTHER" id="PTHR31576">
    <property type="entry name" value="TATA BOX-BINDING PROTEIN-ASSOCIATED FACTOR RNA POLYMERASE I SUBUNIT B"/>
    <property type="match status" value="1"/>
</dbReference>
<evidence type="ECO:0000256" key="6">
    <source>
        <dbReference type="ARBA" id="ARBA00023015"/>
    </source>
</evidence>
<comment type="subcellular location">
    <subcellularLocation>
        <location evidence="1">Nucleus</location>
        <location evidence="1">Nucleolus</location>
    </subcellularLocation>
</comment>
<dbReference type="AlphaFoldDB" id="A0A067TUR1"/>
<dbReference type="InterPro" id="IPR048538">
    <property type="entry name" value="Rrn7_cyclin_C"/>
</dbReference>
<sequence>MAPRRRCPTCGSKQWHKEPLSGLIACSEGHVLQNYRNETTEITEVGPHAMKKRTLKSGRKKKGRGNHADPKLYHGARARYHYFLCLQLLLRKQIVALTKLWELPAEFEVICRDLWALNLALLPDPPPAEPYHHAQEDRDKALGSGSAKEGSDDEAGSEDEPDRETNEEHNSQDSDSDSDSELEALMRENSDISSSSDDDEDGVKPGAGGTKRKAKGRLLYESPMSTIAVLVVGCWTMRIPVLYRDFTRVIESYEVPYLEAVTMLPGSMVEHLTKHNVQALSPPHAPRTLRMHSVVSRLAKKLNGKYGVYTPEANAASMLWRITKSMGGTPVLYGLTKRVASVLSVPLTLDASLAPSLEQVKAKDALRHGYDNAPTEVGLVASLIIVVKMVYGLDGTTSRCPEDGEDVACGLASGQEYLRLIEAMDGERRESKYDSRTRLQVGDMKAEEMDDYIEFCAQILSGNRSDGDGAVAQYFGNDERGRRLEEAGDGRRARLEGPQAIGGGLRAGEEYKIWNARDVDGTLPEGYGRVLGRGAAVVGVDAVYLGGVVERFERRLVRWQRRVMTSSE</sequence>
<evidence type="ECO:0000256" key="1">
    <source>
        <dbReference type="ARBA" id="ARBA00004604"/>
    </source>
</evidence>
<dbReference type="STRING" id="685588.A0A067TUR1"/>
<keyword evidence="3" id="KW-0479">Metal-binding</keyword>
<keyword evidence="9" id="KW-0539">Nucleus</keyword>
<feature type="compositionally biased region" description="Acidic residues" evidence="10">
    <location>
        <begin position="151"/>
        <end position="162"/>
    </location>
</feature>
<dbReference type="GO" id="GO:0008270">
    <property type="term" value="F:zinc ion binding"/>
    <property type="evidence" value="ECO:0007669"/>
    <property type="project" value="UniProtKB-KW"/>
</dbReference>
<feature type="compositionally biased region" description="Basic residues" evidence="10">
    <location>
        <begin position="51"/>
        <end position="65"/>
    </location>
</feature>
<keyword evidence="6" id="KW-0805">Transcription regulation</keyword>
<evidence type="ECO:0000256" key="9">
    <source>
        <dbReference type="ARBA" id="ARBA00023242"/>
    </source>
</evidence>
<proteinExistence type="inferred from homology"/>
<evidence type="ECO:0000256" key="8">
    <source>
        <dbReference type="ARBA" id="ARBA00023163"/>
    </source>
</evidence>
<keyword evidence="7" id="KW-0238">DNA-binding</keyword>
<feature type="domain" description="Rrn7/TAF1B N-terminal cyclin" evidence="11">
    <location>
        <begin position="86"/>
        <end position="265"/>
    </location>
</feature>
<dbReference type="InterPro" id="IPR048540">
    <property type="entry name" value="Rrn7_cyclin_N"/>
</dbReference>
<evidence type="ECO:0000256" key="7">
    <source>
        <dbReference type="ARBA" id="ARBA00023125"/>
    </source>
</evidence>
<dbReference type="EMBL" id="KL142368">
    <property type="protein sequence ID" value="KDR83659.1"/>
    <property type="molecule type" value="Genomic_DNA"/>
</dbReference>
<evidence type="ECO:0008006" key="15">
    <source>
        <dbReference type="Google" id="ProtNLM"/>
    </source>
</evidence>
<dbReference type="HOGENOM" id="CLU_029055_0_0_1"/>
<evidence type="ECO:0000313" key="14">
    <source>
        <dbReference type="Proteomes" id="UP000027222"/>
    </source>
</evidence>
<reference evidence="14" key="1">
    <citation type="journal article" date="2014" name="Proc. Natl. Acad. Sci. U.S.A.">
        <title>Extensive sampling of basidiomycete genomes demonstrates inadequacy of the white-rot/brown-rot paradigm for wood decay fungi.</title>
        <authorList>
            <person name="Riley R."/>
            <person name="Salamov A.A."/>
            <person name="Brown D.W."/>
            <person name="Nagy L.G."/>
            <person name="Floudas D."/>
            <person name="Held B.W."/>
            <person name="Levasseur A."/>
            <person name="Lombard V."/>
            <person name="Morin E."/>
            <person name="Otillar R."/>
            <person name="Lindquist E.A."/>
            <person name="Sun H."/>
            <person name="LaButti K.M."/>
            <person name="Schmutz J."/>
            <person name="Jabbour D."/>
            <person name="Luo H."/>
            <person name="Baker S.E."/>
            <person name="Pisabarro A.G."/>
            <person name="Walton J.D."/>
            <person name="Blanchette R.A."/>
            <person name="Henrissat B."/>
            <person name="Martin F."/>
            <person name="Cullen D."/>
            <person name="Hibbett D.S."/>
            <person name="Grigoriev I.V."/>
        </authorList>
    </citation>
    <scope>NUCLEOTIDE SEQUENCE [LARGE SCALE GENOMIC DNA]</scope>
    <source>
        <strain evidence="14">CBS 339.88</strain>
    </source>
</reference>